<evidence type="ECO:0000313" key="2">
    <source>
        <dbReference type="Ensembl" id="ENSSMAP00000011703.2"/>
    </source>
</evidence>
<dbReference type="GO" id="GO:0007099">
    <property type="term" value="P:centriole replication"/>
    <property type="evidence" value="ECO:0007669"/>
    <property type="project" value="InterPro"/>
</dbReference>
<accession>A0A8D3A321</accession>
<evidence type="ECO:0000313" key="3">
    <source>
        <dbReference type="Proteomes" id="UP000694558"/>
    </source>
</evidence>
<feature type="region of interest" description="Disordered" evidence="1">
    <location>
        <begin position="238"/>
        <end position="270"/>
    </location>
</feature>
<dbReference type="GeneTree" id="ENSGT00390000009714"/>
<reference evidence="2" key="1">
    <citation type="submission" date="2023-05" db="EMBL/GenBank/DDBJ databases">
        <title>High-quality long-read genome of Scophthalmus maximus.</title>
        <authorList>
            <person name="Lien S."/>
            <person name="Martinez P."/>
        </authorList>
    </citation>
    <scope>NUCLEOTIDE SEQUENCE [LARGE SCALE GENOMIC DNA]</scope>
</reference>
<dbReference type="Proteomes" id="UP000694558">
    <property type="component" value="Chromosome 3"/>
</dbReference>
<dbReference type="PANTHER" id="PTHR15732:SF4">
    <property type="entry name" value="PROTEIN MOONRAKER"/>
    <property type="match status" value="1"/>
</dbReference>
<proteinExistence type="predicted"/>
<protein>
    <submittedName>
        <fullName evidence="2">Uncharacterized protein</fullName>
    </submittedName>
</protein>
<name>A0A8D3A321_SCOMX</name>
<dbReference type="PANTHER" id="PTHR15732">
    <property type="entry name" value="PROTEIN MOONRAKER"/>
    <property type="match status" value="1"/>
</dbReference>
<gene>
    <name evidence="2" type="primary">kiaa0753</name>
</gene>
<sequence length="365" mass="40518">MPNSAAGGFGAEPVLSSEKKKQAQNEALRTAWLDKMTTQRLKELNQLSKEETERIQRLRSEVVSPTQWAERAEQKARERIQPLLDEAQQIGKSRSRISSSLRNQLSVQAADRTAETAEQLSEDLLEVLVEDTARAAWAAETDWRLEGLDQSRLPAPTLESILLRMEEMQRDQEEVRRRIASVTYSDPLYWDQPGAAGHQCHAPGSRPASPQPIRLTRPVLILPSAPDIVLEKPVETGNSFMSEDSVTPQASQEEQQPGPSTAFPGPVNRSRGTVISVSGSMLRNIRRYREDYDAYLRVVAHETVGSFNPWAVANSLAEELLSEAVADVAAEFQDVVEEYAEAVFTSEFLQPILSHPAPAPALVSQ</sequence>
<evidence type="ECO:0000256" key="1">
    <source>
        <dbReference type="SAM" id="MobiDB-lite"/>
    </source>
</evidence>
<reference evidence="2" key="2">
    <citation type="submission" date="2025-08" db="UniProtKB">
        <authorList>
            <consortium name="Ensembl"/>
        </authorList>
    </citation>
    <scope>IDENTIFICATION</scope>
</reference>
<dbReference type="GO" id="GO:0071539">
    <property type="term" value="P:protein localization to centrosome"/>
    <property type="evidence" value="ECO:0007669"/>
    <property type="project" value="TreeGrafter"/>
</dbReference>
<dbReference type="Ensembl" id="ENSSMAT00000011852.2">
    <property type="protein sequence ID" value="ENSSMAP00000011703.2"/>
    <property type="gene ID" value="ENSSMAG00000007223.2"/>
</dbReference>
<organism evidence="2 3">
    <name type="scientific">Scophthalmus maximus</name>
    <name type="common">Turbot</name>
    <name type="synonym">Psetta maxima</name>
    <dbReference type="NCBI Taxonomy" id="52904"/>
    <lineage>
        <taxon>Eukaryota</taxon>
        <taxon>Metazoa</taxon>
        <taxon>Chordata</taxon>
        <taxon>Craniata</taxon>
        <taxon>Vertebrata</taxon>
        <taxon>Euteleostomi</taxon>
        <taxon>Actinopterygii</taxon>
        <taxon>Neopterygii</taxon>
        <taxon>Teleostei</taxon>
        <taxon>Neoteleostei</taxon>
        <taxon>Acanthomorphata</taxon>
        <taxon>Carangaria</taxon>
        <taxon>Pleuronectiformes</taxon>
        <taxon>Pleuronectoidei</taxon>
        <taxon>Scophthalmidae</taxon>
        <taxon>Scophthalmus</taxon>
    </lineage>
</organism>
<feature type="compositionally biased region" description="Polar residues" evidence="1">
    <location>
        <begin position="238"/>
        <end position="259"/>
    </location>
</feature>
<dbReference type="GO" id="GO:0034451">
    <property type="term" value="C:centriolar satellite"/>
    <property type="evidence" value="ECO:0007669"/>
    <property type="project" value="TreeGrafter"/>
</dbReference>
<dbReference type="InterPro" id="IPR031447">
    <property type="entry name" value="MNR"/>
</dbReference>
<dbReference type="AlphaFoldDB" id="A0A8D3A321"/>
<dbReference type="Pfam" id="PF15718">
    <property type="entry name" value="MNR"/>
    <property type="match status" value="1"/>
</dbReference>
<feature type="region of interest" description="Disordered" evidence="1">
    <location>
        <begin position="1"/>
        <end position="25"/>
    </location>
</feature>